<feature type="domain" description="4Fe-4S ferredoxin-type" evidence="6">
    <location>
        <begin position="96"/>
        <end position="123"/>
    </location>
</feature>
<organism evidence="7">
    <name type="scientific">marine sediment metagenome</name>
    <dbReference type="NCBI Taxonomy" id="412755"/>
    <lineage>
        <taxon>unclassified sequences</taxon>
        <taxon>metagenomes</taxon>
        <taxon>ecological metagenomes</taxon>
    </lineage>
</organism>
<feature type="domain" description="4Fe-4S ferredoxin-type" evidence="6">
    <location>
        <begin position="66"/>
        <end position="95"/>
    </location>
</feature>
<evidence type="ECO:0000259" key="6">
    <source>
        <dbReference type="PROSITE" id="PS51379"/>
    </source>
</evidence>
<dbReference type="InterPro" id="IPR017900">
    <property type="entry name" value="4Fe4S_Fe_S_CS"/>
</dbReference>
<evidence type="ECO:0000256" key="1">
    <source>
        <dbReference type="ARBA" id="ARBA00022485"/>
    </source>
</evidence>
<dbReference type="SUPFAM" id="SSF54862">
    <property type="entry name" value="4Fe-4S ferredoxins"/>
    <property type="match status" value="1"/>
</dbReference>
<keyword evidence="1" id="KW-0004">4Fe-4S</keyword>
<keyword evidence="2" id="KW-0479">Metal-binding</keyword>
<evidence type="ECO:0000256" key="4">
    <source>
        <dbReference type="ARBA" id="ARBA00023014"/>
    </source>
</evidence>
<accession>X0UW50</accession>
<gene>
    <name evidence="7" type="ORF">S01H1_38367</name>
</gene>
<dbReference type="GO" id="GO:0051539">
    <property type="term" value="F:4 iron, 4 sulfur cluster binding"/>
    <property type="evidence" value="ECO:0007669"/>
    <property type="project" value="UniProtKB-KW"/>
</dbReference>
<dbReference type="Pfam" id="PF00037">
    <property type="entry name" value="Fer4"/>
    <property type="match status" value="2"/>
</dbReference>
<name>X0UW50_9ZZZZ</name>
<protein>
    <recommendedName>
        <fullName evidence="6">4Fe-4S ferredoxin-type domain-containing protein</fullName>
    </recommendedName>
</protein>
<sequence>MGMGGGVMAVPPTGASAPAGPMPQQTSDREQELQMLKSQAQQLETQLQATNAQINDIEPGGRVLGLTAVVDSEKCTGCRICEDICPANAIKVNGLAVVQLELCSGCWLCIAECPNKAISLQKV</sequence>
<dbReference type="Gene3D" id="3.30.70.20">
    <property type="match status" value="2"/>
</dbReference>
<evidence type="ECO:0000256" key="3">
    <source>
        <dbReference type="ARBA" id="ARBA00023004"/>
    </source>
</evidence>
<dbReference type="AlphaFoldDB" id="X0UW50"/>
<dbReference type="EMBL" id="BARS01024152">
    <property type="protein sequence ID" value="GAG04528.1"/>
    <property type="molecule type" value="Genomic_DNA"/>
</dbReference>
<proteinExistence type="predicted"/>
<dbReference type="PROSITE" id="PS51379">
    <property type="entry name" value="4FE4S_FER_2"/>
    <property type="match status" value="2"/>
</dbReference>
<reference evidence="7" key="1">
    <citation type="journal article" date="2014" name="Front. Microbiol.">
        <title>High frequency of phylogenetically diverse reductive dehalogenase-homologous genes in deep subseafloor sedimentary metagenomes.</title>
        <authorList>
            <person name="Kawai M."/>
            <person name="Futagami T."/>
            <person name="Toyoda A."/>
            <person name="Takaki Y."/>
            <person name="Nishi S."/>
            <person name="Hori S."/>
            <person name="Arai W."/>
            <person name="Tsubouchi T."/>
            <person name="Morono Y."/>
            <person name="Uchiyama I."/>
            <person name="Ito T."/>
            <person name="Fujiyama A."/>
            <person name="Inagaki F."/>
            <person name="Takami H."/>
        </authorList>
    </citation>
    <scope>NUCLEOTIDE SEQUENCE</scope>
    <source>
        <strain evidence="7">Expedition CK06-06</strain>
    </source>
</reference>
<comment type="caution">
    <text evidence="7">The sequence shown here is derived from an EMBL/GenBank/DDBJ whole genome shotgun (WGS) entry which is preliminary data.</text>
</comment>
<evidence type="ECO:0000256" key="2">
    <source>
        <dbReference type="ARBA" id="ARBA00022723"/>
    </source>
</evidence>
<dbReference type="GO" id="GO:0046872">
    <property type="term" value="F:metal ion binding"/>
    <property type="evidence" value="ECO:0007669"/>
    <property type="project" value="UniProtKB-KW"/>
</dbReference>
<dbReference type="PANTHER" id="PTHR43687">
    <property type="entry name" value="ADENYLYLSULFATE REDUCTASE, BETA SUBUNIT"/>
    <property type="match status" value="1"/>
</dbReference>
<dbReference type="InterPro" id="IPR017896">
    <property type="entry name" value="4Fe4S_Fe-S-bd"/>
</dbReference>
<dbReference type="PROSITE" id="PS00198">
    <property type="entry name" value="4FE4S_FER_1"/>
    <property type="match status" value="2"/>
</dbReference>
<keyword evidence="3" id="KW-0408">Iron</keyword>
<keyword evidence="4" id="KW-0411">Iron-sulfur</keyword>
<feature type="region of interest" description="Disordered" evidence="5">
    <location>
        <begin position="1"/>
        <end position="38"/>
    </location>
</feature>
<dbReference type="InterPro" id="IPR050572">
    <property type="entry name" value="Fe-S_Ferredoxin"/>
</dbReference>
<evidence type="ECO:0000256" key="5">
    <source>
        <dbReference type="SAM" id="MobiDB-lite"/>
    </source>
</evidence>
<dbReference type="PANTHER" id="PTHR43687:SF1">
    <property type="entry name" value="FERREDOXIN III"/>
    <property type="match status" value="1"/>
</dbReference>
<evidence type="ECO:0000313" key="7">
    <source>
        <dbReference type="EMBL" id="GAG04528.1"/>
    </source>
</evidence>